<proteinExistence type="predicted"/>
<keyword evidence="2" id="KW-1185">Reference proteome</keyword>
<dbReference type="AlphaFoldDB" id="A0A0N4V230"/>
<accession>A0A0N4V230</accession>
<reference evidence="3" key="1">
    <citation type="submission" date="2017-02" db="UniProtKB">
        <authorList>
            <consortium name="WormBaseParasite"/>
        </authorList>
    </citation>
    <scope>IDENTIFICATION</scope>
</reference>
<evidence type="ECO:0000313" key="1">
    <source>
        <dbReference type="EMBL" id="VDD88603.1"/>
    </source>
</evidence>
<sequence length="69" mass="8259">MPEGYQHETVNQNLDFIDLETTNNIESLWHKFKQGHKSGYGTERTPLNSYVDEFVWKKYMEVCLDFDQL</sequence>
<reference evidence="1 2" key="2">
    <citation type="submission" date="2018-10" db="EMBL/GenBank/DDBJ databases">
        <authorList>
            <consortium name="Pathogen Informatics"/>
        </authorList>
    </citation>
    <scope>NUCLEOTIDE SEQUENCE [LARGE SCALE GENOMIC DNA]</scope>
</reference>
<dbReference type="Proteomes" id="UP000274131">
    <property type="component" value="Unassembled WGS sequence"/>
</dbReference>
<organism evidence="3">
    <name type="scientific">Enterobius vermicularis</name>
    <name type="common">Human pinworm</name>
    <dbReference type="NCBI Taxonomy" id="51028"/>
    <lineage>
        <taxon>Eukaryota</taxon>
        <taxon>Metazoa</taxon>
        <taxon>Ecdysozoa</taxon>
        <taxon>Nematoda</taxon>
        <taxon>Chromadorea</taxon>
        <taxon>Rhabditida</taxon>
        <taxon>Spirurina</taxon>
        <taxon>Oxyuridomorpha</taxon>
        <taxon>Oxyuroidea</taxon>
        <taxon>Oxyuridae</taxon>
        <taxon>Enterobius</taxon>
    </lineage>
</organism>
<dbReference type="InterPro" id="IPR053164">
    <property type="entry name" value="IS1016-like_transposase"/>
</dbReference>
<dbReference type="PANTHER" id="PTHR47163:SF2">
    <property type="entry name" value="SI:DKEY-17M8.2"/>
    <property type="match status" value="1"/>
</dbReference>
<dbReference type="PANTHER" id="PTHR47163">
    <property type="entry name" value="DDE_TNP_IS1595 DOMAIN-CONTAINING PROTEIN"/>
    <property type="match status" value="1"/>
</dbReference>
<evidence type="ECO:0000313" key="3">
    <source>
        <dbReference type="WBParaSite" id="EVEC_0000403801-mRNA-1"/>
    </source>
</evidence>
<name>A0A0N4V230_ENTVE</name>
<dbReference type="EMBL" id="UXUI01007671">
    <property type="protein sequence ID" value="VDD88603.1"/>
    <property type="molecule type" value="Genomic_DNA"/>
</dbReference>
<protein>
    <submittedName>
        <fullName evidence="3">DDE_Tnp_IS1595 domain-containing protein</fullName>
    </submittedName>
</protein>
<dbReference type="OrthoDB" id="5862080at2759"/>
<gene>
    <name evidence="1" type="ORF">EVEC_LOCUS3746</name>
</gene>
<dbReference type="WBParaSite" id="EVEC_0000403801-mRNA-1">
    <property type="protein sequence ID" value="EVEC_0000403801-mRNA-1"/>
    <property type="gene ID" value="EVEC_0000403801"/>
</dbReference>
<evidence type="ECO:0000313" key="2">
    <source>
        <dbReference type="Proteomes" id="UP000274131"/>
    </source>
</evidence>